<dbReference type="Proteomes" id="UP000046122">
    <property type="component" value="Unassembled WGS sequence"/>
</dbReference>
<sequence length="208" mass="23205">MTESVETSQRDLAVGLIERHGIMRLSDLKRRGINPATLARLVDKGILHRPSRGLYGRADADVDISHSLAEVATRVPKGVICLVSALQFHEITLQLPRSVWIAIGSKDRKPTIDYPPTRVARFGEKALTLGVKTYTIDSVPVRIFDPAKSIVDCFRFRNAVGLDVAMEALRMGWRSRKAKPDDIARYAQALRIWSVVRPYLESTVADEG</sequence>
<feature type="domain" description="AbiEi antitoxin N-terminal" evidence="1">
    <location>
        <begin position="18"/>
        <end position="56"/>
    </location>
</feature>
<gene>
    <name evidence="2" type="ORF">MPL3365_170236</name>
</gene>
<accession>A0A090GTF8</accession>
<dbReference type="Pfam" id="PF13338">
    <property type="entry name" value="AbiEi_4"/>
    <property type="match status" value="1"/>
</dbReference>
<dbReference type="InterPro" id="IPR025159">
    <property type="entry name" value="AbiEi_N"/>
</dbReference>
<name>A0A090GTF8_MESPL</name>
<evidence type="ECO:0000259" key="1">
    <source>
        <dbReference type="Pfam" id="PF13338"/>
    </source>
</evidence>
<proteinExistence type="predicted"/>
<reference evidence="2 3" key="1">
    <citation type="submission" date="2014-08" db="EMBL/GenBank/DDBJ databases">
        <authorList>
            <person name="Moulin Lionel"/>
        </authorList>
    </citation>
    <scope>NUCLEOTIDE SEQUENCE [LARGE SCALE GENOMIC DNA]</scope>
</reference>
<evidence type="ECO:0000313" key="2">
    <source>
        <dbReference type="EMBL" id="CDX53059.1"/>
    </source>
</evidence>
<organism evidence="2 3">
    <name type="scientific">Mesorhizobium plurifarium</name>
    <dbReference type="NCBI Taxonomy" id="69974"/>
    <lineage>
        <taxon>Bacteria</taxon>
        <taxon>Pseudomonadati</taxon>
        <taxon>Pseudomonadota</taxon>
        <taxon>Alphaproteobacteria</taxon>
        <taxon>Hyphomicrobiales</taxon>
        <taxon>Phyllobacteriaceae</taxon>
        <taxon>Mesorhizobium</taxon>
    </lineage>
</organism>
<evidence type="ECO:0000313" key="3">
    <source>
        <dbReference type="Proteomes" id="UP000046122"/>
    </source>
</evidence>
<dbReference type="EMBL" id="CCNE01000009">
    <property type="protein sequence ID" value="CDX53059.1"/>
    <property type="molecule type" value="Genomic_DNA"/>
</dbReference>
<dbReference type="AlphaFoldDB" id="A0A090GTF8"/>
<protein>
    <recommendedName>
        <fullName evidence="1">AbiEi antitoxin N-terminal domain-containing protein</fullName>
    </recommendedName>
</protein>